<dbReference type="SUPFAM" id="SSF52047">
    <property type="entry name" value="RNI-like"/>
    <property type="match status" value="1"/>
</dbReference>
<feature type="domain" description="Disease resistance protein RPS4B/Roq1-like leucine-rich repeats" evidence="4">
    <location>
        <begin position="9"/>
        <end position="163"/>
    </location>
</feature>
<evidence type="ECO:0000313" key="6">
    <source>
        <dbReference type="Proteomes" id="UP000291084"/>
    </source>
</evidence>
<organism evidence="5 6">
    <name type="scientific">Vigna angularis var. angularis</name>
    <dbReference type="NCBI Taxonomy" id="157739"/>
    <lineage>
        <taxon>Eukaryota</taxon>
        <taxon>Viridiplantae</taxon>
        <taxon>Streptophyta</taxon>
        <taxon>Embryophyta</taxon>
        <taxon>Tracheophyta</taxon>
        <taxon>Spermatophyta</taxon>
        <taxon>Magnoliopsida</taxon>
        <taxon>eudicotyledons</taxon>
        <taxon>Gunneridae</taxon>
        <taxon>Pentapetalae</taxon>
        <taxon>rosids</taxon>
        <taxon>fabids</taxon>
        <taxon>Fabales</taxon>
        <taxon>Fabaceae</taxon>
        <taxon>Papilionoideae</taxon>
        <taxon>50 kb inversion clade</taxon>
        <taxon>NPAAA clade</taxon>
        <taxon>indigoferoid/millettioid clade</taxon>
        <taxon>Phaseoleae</taxon>
        <taxon>Vigna</taxon>
    </lineage>
</organism>
<gene>
    <name evidence="5" type="primary">Vigan.11G214100</name>
    <name evidence="5" type="ORF">VIGAN_11214100</name>
</gene>
<name>A0A0S3TBY8_PHAAN</name>
<keyword evidence="1" id="KW-0433">Leucine-rich repeat</keyword>
<evidence type="ECO:0000313" key="5">
    <source>
        <dbReference type="EMBL" id="BAU02588.1"/>
    </source>
</evidence>
<dbReference type="InterPro" id="IPR032675">
    <property type="entry name" value="LRR_dom_sf"/>
</dbReference>
<evidence type="ECO:0000256" key="3">
    <source>
        <dbReference type="ARBA" id="ARBA00022821"/>
    </source>
</evidence>
<dbReference type="Pfam" id="PF23286">
    <property type="entry name" value="LRR_13"/>
    <property type="match status" value="1"/>
</dbReference>
<dbReference type="PANTHER" id="PTHR48051">
    <property type="match status" value="1"/>
</dbReference>
<keyword evidence="3" id="KW-0611">Plant defense</keyword>
<evidence type="ECO:0000256" key="1">
    <source>
        <dbReference type="ARBA" id="ARBA00022614"/>
    </source>
</evidence>
<dbReference type="GO" id="GO:0005737">
    <property type="term" value="C:cytoplasm"/>
    <property type="evidence" value="ECO:0007669"/>
    <property type="project" value="TreeGrafter"/>
</dbReference>
<keyword evidence="6" id="KW-1185">Reference proteome</keyword>
<proteinExistence type="predicted"/>
<protein>
    <recommendedName>
        <fullName evidence="4">Disease resistance protein RPS4B/Roq1-like leucine-rich repeats domain-containing protein</fullName>
    </recommendedName>
</protein>
<evidence type="ECO:0000256" key="2">
    <source>
        <dbReference type="ARBA" id="ARBA00022737"/>
    </source>
</evidence>
<evidence type="ECO:0000259" key="4">
    <source>
        <dbReference type="Pfam" id="PF23286"/>
    </source>
</evidence>
<dbReference type="EMBL" id="AP015044">
    <property type="protein sequence ID" value="BAU02588.1"/>
    <property type="molecule type" value="Genomic_DNA"/>
</dbReference>
<sequence length="317" mass="36744">MGNIMELKLHDLPIKELPLSFQNLIGLEELSLSCENVHLPSFVAKLPNLYDFYVTNCKGLQWVKSDVAEEDNLGSMVPSKLDLFCALSCKLDDNFFSAGFMQLAQVRSLILQNNNFKHLPECIKEFHNLNELDVSHCKHLEEIRGLPPKLKYFIAKNCICLTSTSLDMLLNKELYETTKSMFRFPGASFPKWFDLKSSGPSCSFWFRNKFPTRVLCLLILHTDKDKFAFIAPDVYINGKFQRGGGFCTKKEERMFEFDQTYLFDLQRHGNLFEQPLEKEWNHVKVTYNFFLDASIVKATGIHVFKEENMEDIRFDGP</sequence>
<dbReference type="PANTHER" id="PTHR48051:SF54">
    <property type="entry name" value="LEUCINE-RICH REPEAT-CONTAINING PROTEIN"/>
    <property type="match status" value="1"/>
</dbReference>
<dbReference type="OrthoDB" id="1434704at2759"/>
<accession>A0A0S3TBY8</accession>
<dbReference type="InterPro" id="IPR050216">
    <property type="entry name" value="LRR_domain-containing"/>
</dbReference>
<dbReference type="Gene3D" id="3.80.10.10">
    <property type="entry name" value="Ribonuclease Inhibitor"/>
    <property type="match status" value="1"/>
</dbReference>
<dbReference type="InterPro" id="IPR058546">
    <property type="entry name" value="RPS4B/Roq1-like_LRR"/>
</dbReference>
<keyword evidence="2" id="KW-0677">Repeat</keyword>
<dbReference type="AlphaFoldDB" id="A0A0S3TBY8"/>
<dbReference type="Proteomes" id="UP000291084">
    <property type="component" value="Chromosome 11"/>
</dbReference>
<reference evidence="5 6" key="1">
    <citation type="journal article" date="2015" name="Sci. Rep.">
        <title>The power of single molecule real-time sequencing technology in the de novo assembly of a eukaryotic genome.</title>
        <authorList>
            <person name="Sakai H."/>
            <person name="Naito K."/>
            <person name="Ogiso-Tanaka E."/>
            <person name="Takahashi Y."/>
            <person name="Iseki K."/>
            <person name="Muto C."/>
            <person name="Satou K."/>
            <person name="Teruya K."/>
            <person name="Shiroma A."/>
            <person name="Shimoji M."/>
            <person name="Hirano T."/>
            <person name="Itoh T."/>
            <person name="Kaga A."/>
            <person name="Tomooka N."/>
        </authorList>
    </citation>
    <scope>NUCLEOTIDE SEQUENCE [LARGE SCALE GENOMIC DNA]</scope>
    <source>
        <strain evidence="6">cv. Shumari</strain>
    </source>
</reference>